<dbReference type="OrthoDB" id="9986677at2759"/>
<keyword evidence="7 10" id="KW-1133">Transmembrane helix</keyword>
<name>A0A4Y7TJ36_COPMI</name>
<dbReference type="PANTHER" id="PTHR22601">
    <property type="entry name" value="ISP4 LIKE PROTEIN"/>
    <property type="match status" value="1"/>
</dbReference>
<keyword evidence="4 10" id="KW-0812">Transmembrane</keyword>
<evidence type="ECO:0000256" key="9">
    <source>
        <dbReference type="SAM" id="MobiDB-lite"/>
    </source>
</evidence>
<organism evidence="11 12">
    <name type="scientific">Coprinellus micaceus</name>
    <name type="common">Glistening ink-cap mushroom</name>
    <name type="synonym">Coprinus micaceus</name>
    <dbReference type="NCBI Taxonomy" id="71717"/>
    <lineage>
        <taxon>Eukaryota</taxon>
        <taxon>Fungi</taxon>
        <taxon>Dikarya</taxon>
        <taxon>Basidiomycota</taxon>
        <taxon>Agaricomycotina</taxon>
        <taxon>Agaricomycetes</taxon>
        <taxon>Agaricomycetidae</taxon>
        <taxon>Agaricales</taxon>
        <taxon>Agaricineae</taxon>
        <taxon>Psathyrellaceae</taxon>
        <taxon>Coprinellus</taxon>
    </lineage>
</organism>
<feature type="transmembrane region" description="Helical" evidence="10">
    <location>
        <begin position="73"/>
        <end position="95"/>
    </location>
</feature>
<evidence type="ECO:0000256" key="6">
    <source>
        <dbReference type="ARBA" id="ARBA00022927"/>
    </source>
</evidence>
<gene>
    <name evidence="11" type="ORF">FA13DRAFT_1626028</name>
</gene>
<feature type="transmembrane region" description="Helical" evidence="10">
    <location>
        <begin position="454"/>
        <end position="475"/>
    </location>
</feature>
<keyword evidence="8 10" id="KW-0472">Membrane</keyword>
<dbReference type="InterPro" id="IPR004648">
    <property type="entry name" value="Oligpept_transpt"/>
</dbReference>
<evidence type="ECO:0000256" key="1">
    <source>
        <dbReference type="ARBA" id="ARBA00004141"/>
    </source>
</evidence>
<evidence type="ECO:0000256" key="10">
    <source>
        <dbReference type="SAM" id="Phobius"/>
    </source>
</evidence>
<evidence type="ECO:0000256" key="5">
    <source>
        <dbReference type="ARBA" id="ARBA00022856"/>
    </source>
</evidence>
<feature type="transmembrane region" description="Helical" evidence="10">
    <location>
        <begin position="563"/>
        <end position="587"/>
    </location>
</feature>
<dbReference type="GO" id="GO:0015031">
    <property type="term" value="P:protein transport"/>
    <property type="evidence" value="ECO:0007669"/>
    <property type="project" value="UniProtKB-KW"/>
</dbReference>
<dbReference type="Proteomes" id="UP000298030">
    <property type="component" value="Unassembled WGS sequence"/>
</dbReference>
<feature type="transmembrane region" description="Helical" evidence="10">
    <location>
        <begin position="481"/>
        <end position="503"/>
    </location>
</feature>
<dbReference type="AlphaFoldDB" id="A0A4Y7TJ36"/>
<feature type="transmembrane region" description="Helical" evidence="10">
    <location>
        <begin position="189"/>
        <end position="209"/>
    </location>
</feature>
<dbReference type="InterPro" id="IPR004813">
    <property type="entry name" value="OPT"/>
</dbReference>
<dbReference type="GO" id="GO:0035673">
    <property type="term" value="F:oligopeptide transmembrane transporter activity"/>
    <property type="evidence" value="ECO:0007669"/>
    <property type="project" value="InterPro"/>
</dbReference>
<evidence type="ECO:0000256" key="2">
    <source>
        <dbReference type="ARBA" id="ARBA00008807"/>
    </source>
</evidence>
<dbReference type="GO" id="GO:0016020">
    <property type="term" value="C:membrane"/>
    <property type="evidence" value="ECO:0007669"/>
    <property type="project" value="UniProtKB-SubCell"/>
</dbReference>
<dbReference type="EMBL" id="QPFP01000010">
    <property type="protein sequence ID" value="TEB34195.1"/>
    <property type="molecule type" value="Genomic_DNA"/>
</dbReference>
<proteinExistence type="inferred from homology"/>
<keyword evidence="5" id="KW-0571">Peptide transport</keyword>
<reference evidence="11 12" key="1">
    <citation type="journal article" date="2019" name="Nat. Ecol. Evol.">
        <title>Megaphylogeny resolves global patterns of mushroom evolution.</title>
        <authorList>
            <person name="Varga T."/>
            <person name="Krizsan K."/>
            <person name="Foldi C."/>
            <person name="Dima B."/>
            <person name="Sanchez-Garcia M."/>
            <person name="Sanchez-Ramirez S."/>
            <person name="Szollosi G.J."/>
            <person name="Szarkandi J.G."/>
            <person name="Papp V."/>
            <person name="Albert L."/>
            <person name="Andreopoulos W."/>
            <person name="Angelini C."/>
            <person name="Antonin V."/>
            <person name="Barry K.W."/>
            <person name="Bougher N.L."/>
            <person name="Buchanan P."/>
            <person name="Buyck B."/>
            <person name="Bense V."/>
            <person name="Catcheside P."/>
            <person name="Chovatia M."/>
            <person name="Cooper J."/>
            <person name="Damon W."/>
            <person name="Desjardin D."/>
            <person name="Finy P."/>
            <person name="Geml J."/>
            <person name="Haridas S."/>
            <person name="Hughes K."/>
            <person name="Justo A."/>
            <person name="Karasinski D."/>
            <person name="Kautmanova I."/>
            <person name="Kiss B."/>
            <person name="Kocsube S."/>
            <person name="Kotiranta H."/>
            <person name="LaButti K.M."/>
            <person name="Lechner B.E."/>
            <person name="Liimatainen K."/>
            <person name="Lipzen A."/>
            <person name="Lukacs Z."/>
            <person name="Mihaltcheva S."/>
            <person name="Morgado L.N."/>
            <person name="Niskanen T."/>
            <person name="Noordeloos M.E."/>
            <person name="Ohm R.A."/>
            <person name="Ortiz-Santana B."/>
            <person name="Ovrebo C."/>
            <person name="Racz N."/>
            <person name="Riley R."/>
            <person name="Savchenko A."/>
            <person name="Shiryaev A."/>
            <person name="Soop K."/>
            <person name="Spirin V."/>
            <person name="Szebenyi C."/>
            <person name="Tomsovsky M."/>
            <person name="Tulloss R.E."/>
            <person name="Uehling J."/>
            <person name="Grigoriev I.V."/>
            <person name="Vagvolgyi C."/>
            <person name="Papp T."/>
            <person name="Martin F.M."/>
            <person name="Miettinen O."/>
            <person name="Hibbett D.S."/>
            <person name="Nagy L.G."/>
        </authorList>
    </citation>
    <scope>NUCLEOTIDE SEQUENCE [LARGE SCALE GENOMIC DNA]</scope>
    <source>
        <strain evidence="11 12">FP101781</strain>
    </source>
</reference>
<feature type="transmembrane region" description="Helical" evidence="10">
    <location>
        <begin position="102"/>
        <end position="120"/>
    </location>
</feature>
<feature type="transmembrane region" description="Helical" evidence="10">
    <location>
        <begin position="671"/>
        <end position="699"/>
    </location>
</feature>
<comment type="subcellular location">
    <subcellularLocation>
        <location evidence="1">Membrane</location>
        <topology evidence="1">Multi-pass membrane protein</topology>
    </subcellularLocation>
</comment>
<dbReference type="NCBIfam" id="TIGR00728">
    <property type="entry name" value="OPT_sfam"/>
    <property type="match status" value="1"/>
</dbReference>
<feature type="compositionally biased region" description="Basic and acidic residues" evidence="9">
    <location>
        <begin position="7"/>
        <end position="22"/>
    </location>
</feature>
<evidence type="ECO:0000313" key="11">
    <source>
        <dbReference type="EMBL" id="TEB34195.1"/>
    </source>
</evidence>
<evidence type="ECO:0000256" key="7">
    <source>
        <dbReference type="ARBA" id="ARBA00022989"/>
    </source>
</evidence>
<feature type="transmembrane region" description="Helical" evidence="10">
    <location>
        <begin position="156"/>
        <end position="177"/>
    </location>
</feature>
<feature type="transmembrane region" description="Helical" evidence="10">
    <location>
        <begin position="329"/>
        <end position="348"/>
    </location>
</feature>
<sequence length="767" mass="84375">MSSPPAAEKHFEDTKSSGGEKVDIIDEKVLEGQSINDSDDESVRYVNGEPVITTGKDVSRFAVDLRDDGGDALTFRSIFLGTIFAGLGAALCQIYRFKPVQMSVSTVFLLLITYTAGIFWEKFIPGRSSVEGTRFSSLGPALHFVNPGPFGLKEHVVASLVASTAAGGSAAVMNFAVQRLYYDTNVEATTAILATFSTACFGYGLVGLLRPLTVYPAEMVYWGNLPTVSIFQALHFSDSATNARRVRFFWIAFGAMFVYEIIPAYIFPLLNGVSIFCLASQKASPRIQDIFTNFFGGTDGNEGLGFLSISFDWQYIGSGYMSLPLIQQANSWIGYAFCYIVIMVIYYTNTWNSLDFPMLSSSIFSSNGSIYRQSAVFGSHFVLNETALEEVGLPALTGSNAWNNLTANLAIGGLIAHVCLFWGPYAVDSFKLAYRRAQPDPHYQAMQKYKEAPWWWYTILLVLSFVAGLIVVIKGQTTLPWWSYIIALILGTFVTPFSTLLYARMGNGIATNQLMKMVAGAVNPGRPVANLYFSMWSHDVISTSIGLAQDLKMGQYLKIPPRVMFLTQVWGTLIGAMVNYVVMVSVVDAQREILLSPTGTNVWSGQAPQSMNSAAVTWSLSRYLYGFNGPYWMIPLSLVFGMVPTAIQWLINKRWPRIGPVQVDTVMLPIIYMYSAWMSVGVNSTITSSIIVGLVSQLWLRQSHPGWYKKYNYILGGALDGGAQVMIFVLSFAVFGASGVERPFSNWAGNPARGNVDYCNGNGALDD</sequence>
<evidence type="ECO:0000256" key="8">
    <source>
        <dbReference type="ARBA" id="ARBA00023136"/>
    </source>
</evidence>
<keyword evidence="6" id="KW-0653">Protein transport</keyword>
<evidence type="ECO:0000256" key="4">
    <source>
        <dbReference type="ARBA" id="ARBA00022692"/>
    </source>
</evidence>
<protein>
    <submittedName>
        <fullName evidence="11">Oligopeptide transporter</fullName>
    </submittedName>
</protein>
<evidence type="ECO:0000256" key="3">
    <source>
        <dbReference type="ARBA" id="ARBA00022448"/>
    </source>
</evidence>
<comment type="caution">
    <text evidence="11">The sequence shown here is derived from an EMBL/GenBank/DDBJ whole genome shotgun (WGS) entry which is preliminary data.</text>
</comment>
<dbReference type="Pfam" id="PF03169">
    <property type="entry name" value="OPT"/>
    <property type="match status" value="1"/>
</dbReference>
<keyword evidence="3" id="KW-0813">Transport</keyword>
<feature type="transmembrane region" description="Helical" evidence="10">
    <location>
        <begin position="405"/>
        <end position="427"/>
    </location>
</feature>
<accession>A0A4Y7TJ36</accession>
<evidence type="ECO:0000313" key="12">
    <source>
        <dbReference type="Proteomes" id="UP000298030"/>
    </source>
</evidence>
<feature type="transmembrane region" description="Helical" evidence="10">
    <location>
        <begin position="248"/>
        <end position="278"/>
    </location>
</feature>
<feature type="transmembrane region" description="Helical" evidence="10">
    <location>
        <begin position="711"/>
        <end position="735"/>
    </location>
</feature>
<feature type="region of interest" description="Disordered" evidence="9">
    <location>
        <begin position="1"/>
        <end position="22"/>
    </location>
</feature>
<comment type="similarity">
    <text evidence="2">Belongs to the oligopeptide OPT transporter family.</text>
</comment>
<keyword evidence="12" id="KW-1185">Reference proteome</keyword>
<feature type="transmembrane region" description="Helical" evidence="10">
    <location>
        <begin position="631"/>
        <end position="651"/>
    </location>
</feature>